<evidence type="ECO:0000313" key="3">
    <source>
        <dbReference type="Proteomes" id="UP001519654"/>
    </source>
</evidence>
<dbReference type="GO" id="GO:0032259">
    <property type="term" value="P:methylation"/>
    <property type="evidence" value="ECO:0007669"/>
    <property type="project" value="UniProtKB-KW"/>
</dbReference>
<evidence type="ECO:0000259" key="1">
    <source>
        <dbReference type="Pfam" id="PF13649"/>
    </source>
</evidence>
<sequence>MQVPSLVRRRAATFRRAVGESYRAGGVPAALGEVVRLTGELFARPVRTWREQRLDRSRRLDTRAEPTIEPSGTFDDAVGYAPIPVHHFRQLLRALPLGDPREFALIDLGCGKGRTLVLAADHGFASVVGVELDARLAHIARANTVAVPAASVITGDATDYAFPPGPVVVFLFNPFGAATLTAVVTNLEISLKETPRRLIVAYFNPVHRDVLDDSPAFRLSSAARHWAIYESRTVRPATLVRGDRESRG</sequence>
<dbReference type="InterPro" id="IPR029063">
    <property type="entry name" value="SAM-dependent_MTases_sf"/>
</dbReference>
<dbReference type="RefSeq" id="WP_215795084.1">
    <property type="nucleotide sequence ID" value="NZ_JAHKKG010000016.1"/>
</dbReference>
<dbReference type="Proteomes" id="UP001519654">
    <property type="component" value="Unassembled WGS sequence"/>
</dbReference>
<comment type="caution">
    <text evidence="2">The sequence shown here is derived from an EMBL/GenBank/DDBJ whole genome shotgun (WGS) entry which is preliminary data.</text>
</comment>
<feature type="domain" description="Methyltransferase" evidence="1">
    <location>
        <begin position="106"/>
        <end position="171"/>
    </location>
</feature>
<keyword evidence="3" id="KW-1185">Reference proteome</keyword>
<dbReference type="Gene3D" id="3.40.50.150">
    <property type="entry name" value="Vaccinia Virus protein VP39"/>
    <property type="match status" value="1"/>
</dbReference>
<keyword evidence="2" id="KW-0489">Methyltransferase</keyword>
<keyword evidence="2" id="KW-0808">Transferase</keyword>
<dbReference type="SUPFAM" id="SSF53335">
    <property type="entry name" value="S-adenosyl-L-methionine-dependent methyltransferases"/>
    <property type="match status" value="1"/>
</dbReference>
<name>A0ABS5Z2H3_9ACTN</name>
<accession>A0ABS5Z2H3</accession>
<gene>
    <name evidence="2" type="ORF">KOI35_40950</name>
</gene>
<protein>
    <submittedName>
        <fullName evidence="2">Class I SAM-dependent methyltransferase</fullName>
    </submittedName>
</protein>
<dbReference type="CDD" id="cd02440">
    <property type="entry name" value="AdoMet_MTases"/>
    <property type="match status" value="1"/>
</dbReference>
<dbReference type="EMBL" id="JAHKKG010000016">
    <property type="protein sequence ID" value="MBU2669899.1"/>
    <property type="molecule type" value="Genomic_DNA"/>
</dbReference>
<proteinExistence type="predicted"/>
<dbReference type="Pfam" id="PF13649">
    <property type="entry name" value="Methyltransf_25"/>
    <property type="match status" value="1"/>
</dbReference>
<dbReference type="GO" id="GO:0008168">
    <property type="term" value="F:methyltransferase activity"/>
    <property type="evidence" value="ECO:0007669"/>
    <property type="project" value="UniProtKB-KW"/>
</dbReference>
<evidence type="ECO:0000313" key="2">
    <source>
        <dbReference type="EMBL" id="MBU2669899.1"/>
    </source>
</evidence>
<reference evidence="2 3" key="1">
    <citation type="submission" date="2021-06" db="EMBL/GenBank/DDBJ databases">
        <title>Actinoplanes lichenicola sp. nov., and Actinoplanes ovalisporus sp. nov., isolated from lichen in Thailand.</title>
        <authorList>
            <person name="Saeng-In P."/>
            <person name="Kanchanasin P."/>
            <person name="Yuki M."/>
            <person name="Kudo T."/>
            <person name="Ohkuma M."/>
            <person name="Phongsopitanun W."/>
            <person name="Tanasupawat S."/>
        </authorList>
    </citation>
    <scope>NUCLEOTIDE SEQUENCE [LARGE SCALE GENOMIC DNA]</scope>
    <source>
        <strain evidence="2 3">NBRC 110975</strain>
    </source>
</reference>
<organism evidence="2 3">
    <name type="scientific">Paractinoplanes bogorensis</name>
    <dbReference type="NCBI Taxonomy" id="1610840"/>
    <lineage>
        <taxon>Bacteria</taxon>
        <taxon>Bacillati</taxon>
        <taxon>Actinomycetota</taxon>
        <taxon>Actinomycetes</taxon>
        <taxon>Micromonosporales</taxon>
        <taxon>Micromonosporaceae</taxon>
        <taxon>Paractinoplanes</taxon>
    </lineage>
</organism>
<dbReference type="InterPro" id="IPR041698">
    <property type="entry name" value="Methyltransf_25"/>
</dbReference>